<organism evidence="2">
    <name type="scientific">viral metagenome</name>
    <dbReference type="NCBI Taxonomy" id="1070528"/>
    <lineage>
        <taxon>unclassified sequences</taxon>
        <taxon>metagenomes</taxon>
        <taxon>organismal metagenomes</taxon>
    </lineage>
</organism>
<sequence length="302" mass="34885">MKIKIKKMSVRRRRYNVKNCHRGGGTPRTPRTPRTPSKTRRTPPKTRTPSTEKRKTTRHTTRKTPKRDDMLRTSLHFIFTYISDIHKWHDNIDDVVDAYIAMFEKANAFKTSSLSPSRLSPSRLSPSRLSPSRLSPSPIQFGGVFNFPFKKYATWLMHTAVGKFDSPCNILISSIALSTYAIMAYAFVQSMQKHNFDVAAATSDETYVYSLAAPVKYALYHYFPSVHEFQEQIFIIFDDYVQQVFQSFSERFSLTLASENPTKSVINLLRSIYYDGNLYNLLIVKPISCILQYKIKSCKRLC</sequence>
<feature type="compositionally biased region" description="Basic residues" evidence="1">
    <location>
        <begin position="55"/>
        <end position="65"/>
    </location>
</feature>
<feature type="compositionally biased region" description="Low complexity" evidence="1">
    <location>
        <begin position="27"/>
        <end position="36"/>
    </location>
</feature>
<feature type="region of interest" description="Disordered" evidence="1">
    <location>
        <begin position="1"/>
        <end position="67"/>
    </location>
</feature>
<accession>A0A6C0EZN4</accession>
<reference evidence="2" key="1">
    <citation type="journal article" date="2020" name="Nature">
        <title>Giant virus diversity and host interactions through global metagenomics.</title>
        <authorList>
            <person name="Schulz F."/>
            <person name="Roux S."/>
            <person name="Paez-Espino D."/>
            <person name="Jungbluth S."/>
            <person name="Walsh D.A."/>
            <person name="Denef V.J."/>
            <person name="McMahon K.D."/>
            <person name="Konstantinidis K.T."/>
            <person name="Eloe-Fadrosh E.A."/>
            <person name="Kyrpides N.C."/>
            <person name="Woyke T."/>
        </authorList>
    </citation>
    <scope>NUCLEOTIDE SEQUENCE</scope>
    <source>
        <strain evidence="2">GVMAG-M-3300009163-63</strain>
    </source>
</reference>
<proteinExistence type="predicted"/>
<name>A0A6C0EZN4_9ZZZZ</name>
<dbReference type="EMBL" id="MN739001">
    <property type="protein sequence ID" value="QHT34528.1"/>
    <property type="molecule type" value="Genomic_DNA"/>
</dbReference>
<protein>
    <submittedName>
        <fullName evidence="2">Uncharacterized protein</fullName>
    </submittedName>
</protein>
<feature type="compositionally biased region" description="Basic residues" evidence="1">
    <location>
        <begin position="1"/>
        <end position="21"/>
    </location>
</feature>
<evidence type="ECO:0000313" key="2">
    <source>
        <dbReference type="EMBL" id="QHT34528.1"/>
    </source>
</evidence>
<evidence type="ECO:0000256" key="1">
    <source>
        <dbReference type="SAM" id="MobiDB-lite"/>
    </source>
</evidence>
<dbReference type="AlphaFoldDB" id="A0A6C0EZN4"/>